<dbReference type="GO" id="GO:0042941">
    <property type="term" value="P:D-alanine transmembrane transport"/>
    <property type="evidence" value="ECO:0007669"/>
    <property type="project" value="TreeGrafter"/>
</dbReference>
<feature type="domain" description="ABC transporter" evidence="10">
    <location>
        <begin position="384"/>
        <end position="631"/>
    </location>
</feature>
<dbReference type="STRING" id="1245745.A0A0A2V7N7"/>
<dbReference type="Pfam" id="PF12399">
    <property type="entry name" value="BCA_ABC_TP_C"/>
    <property type="match status" value="1"/>
</dbReference>
<dbReference type="PROSITE" id="PS50893">
    <property type="entry name" value="ABC_TRANSPORTER_2"/>
    <property type="match status" value="1"/>
</dbReference>
<gene>
    <name evidence="11" type="ORF">BBAD15_g12448</name>
</gene>
<dbReference type="PANTHER" id="PTHR45772:SF7">
    <property type="entry name" value="AMINO ACID ABC TRANSPORTER ATP-BINDING PROTEIN"/>
    <property type="match status" value="1"/>
</dbReference>
<keyword evidence="2" id="KW-0813">Transport</keyword>
<dbReference type="SUPFAM" id="SSF52540">
    <property type="entry name" value="P-loop containing nucleoside triphosphate hydrolases"/>
    <property type="match status" value="1"/>
</dbReference>
<feature type="transmembrane region" description="Helical" evidence="9">
    <location>
        <begin position="286"/>
        <end position="311"/>
    </location>
</feature>
<evidence type="ECO:0000256" key="4">
    <source>
        <dbReference type="ARBA" id="ARBA00022692"/>
    </source>
</evidence>
<comment type="caution">
    <text evidence="11">The sequence shown here is derived from an EMBL/GenBank/DDBJ whole genome shotgun (WGS) entry which is preliminary data.</text>
</comment>
<dbReference type="FunFam" id="3.40.50.300:FF:000421">
    <property type="entry name" value="Branched-chain amino acid ABC transporter ATP-binding protein"/>
    <property type="match status" value="1"/>
</dbReference>
<comment type="subcellular location">
    <subcellularLocation>
        <location evidence="1">Cell membrane</location>
        <topology evidence="1">Multi-pass membrane protein</topology>
    </subcellularLocation>
</comment>
<name>A0A0A2V7N7_BEABA</name>
<evidence type="ECO:0000256" key="2">
    <source>
        <dbReference type="ARBA" id="ARBA00022448"/>
    </source>
</evidence>
<dbReference type="Pfam" id="PF00005">
    <property type="entry name" value="ABC_tran"/>
    <property type="match status" value="1"/>
</dbReference>
<dbReference type="SMART" id="SM00382">
    <property type="entry name" value="AAA"/>
    <property type="match status" value="1"/>
</dbReference>
<keyword evidence="8 9" id="KW-0472">Membrane</keyword>
<dbReference type="GO" id="GO:0015808">
    <property type="term" value="P:L-alanine transport"/>
    <property type="evidence" value="ECO:0007669"/>
    <property type="project" value="TreeGrafter"/>
</dbReference>
<proteinExistence type="predicted"/>
<dbReference type="GO" id="GO:1903806">
    <property type="term" value="P:L-isoleucine import across plasma membrane"/>
    <property type="evidence" value="ECO:0007669"/>
    <property type="project" value="TreeGrafter"/>
</dbReference>
<keyword evidence="5" id="KW-0547">Nucleotide-binding</keyword>
<dbReference type="PANTHER" id="PTHR45772">
    <property type="entry name" value="CONSERVED COMPONENT OF ABC TRANSPORTER FOR NATURAL AMINO ACIDS-RELATED"/>
    <property type="match status" value="1"/>
</dbReference>
<evidence type="ECO:0000256" key="3">
    <source>
        <dbReference type="ARBA" id="ARBA00022475"/>
    </source>
</evidence>
<dbReference type="InterPro" id="IPR032823">
    <property type="entry name" value="BCA_ABC_TP_C"/>
</dbReference>
<dbReference type="Gene3D" id="3.40.50.300">
    <property type="entry name" value="P-loop containing nucleotide triphosphate hydrolases"/>
    <property type="match status" value="1"/>
</dbReference>
<reference evidence="11 12" key="1">
    <citation type="submission" date="2012-10" db="EMBL/GenBank/DDBJ databases">
        <title>Genome sequencing and analysis of entomopathogenic fungi Beauveria bassiana D1-5.</title>
        <authorList>
            <person name="Li Q."/>
            <person name="Wang L."/>
            <person name="Zhang Z."/>
            <person name="Wang Q."/>
            <person name="Ren J."/>
            <person name="Wang M."/>
            <person name="Xu W."/>
            <person name="Wang J."/>
            <person name="Lu Y."/>
            <person name="Du Q."/>
            <person name="Sun Z."/>
        </authorList>
    </citation>
    <scope>NUCLEOTIDE SEQUENCE [LARGE SCALE GENOMIC DNA]</scope>
    <source>
        <strain evidence="11 12">D1-5</strain>
    </source>
</reference>
<dbReference type="InterPro" id="IPR003593">
    <property type="entry name" value="AAA+_ATPase"/>
</dbReference>
<dbReference type="InterPro" id="IPR051120">
    <property type="entry name" value="ABC_AA/LPS_Transport"/>
</dbReference>
<sequence length="644" mass="68695">MRRTQFGRALRAIAESPKAAWLLGINVEKLFITTSFAAAALGGVAGVLIGLYSNALFPLMGQPMLHKGIAVIILGGMGDIRGAMLGGLFLGFAEVLSVRQSGSTQGVSMSGFENFWAIYGNLVLTLGTNALLALSIWLTLACGMLAMANAAFMGIGAYAAALLTMNYDVSFPVALAGGMAAPALVAALIGLPTLRLSGVYLAMATLGFGEVVRVTVLNTESITGGALGLNGIPQLTQWWHVILAVVIVLFVLWRVRASKIGRAFEAIRGDETAAGLMGIDVRANKMLAFVAGAMIAGLAGALNAHLTFFIGPNEYGFDRGVEILTMAILGGIGGLAGPVLGSFIITVLPEMLRGFADFRLVINGASGIRRASSAGCVKEASAMLELTSVSKSFGGLHVLHDVSLSVPEGAIFGLIGPNGAGKTTVFNLITGLLPPSGGGIAFQGESLLRRKPHAITRMGIARTFQNIRLFKEMTLLENVVVGAYRHMNYGFPSLLLGLPGYREHEQRARERAHELLTWMRLDHKANDLADNLSYGEQRRLELARALATEPKLLLLDEPVAGMNTGERAELMREILAIRDRGYTILMIEHDMRFVMGLCERIAVLNFGKIIACGGPEEIRNNEQVIEAYLGREDDDDIENAEAAQ</sequence>
<keyword evidence="7 9" id="KW-1133">Transmembrane helix</keyword>
<keyword evidence="4 9" id="KW-0812">Transmembrane</keyword>
<dbReference type="GO" id="GO:0015192">
    <property type="term" value="F:L-phenylalanine transmembrane transporter activity"/>
    <property type="evidence" value="ECO:0007669"/>
    <property type="project" value="TreeGrafter"/>
</dbReference>
<dbReference type="EMBL" id="ANFO01001627">
    <property type="protein sequence ID" value="KGQ02342.1"/>
    <property type="molecule type" value="Genomic_DNA"/>
</dbReference>
<feature type="transmembrane region" description="Helical" evidence="9">
    <location>
        <begin position="237"/>
        <end position="255"/>
    </location>
</feature>
<dbReference type="GO" id="GO:0005524">
    <property type="term" value="F:ATP binding"/>
    <property type="evidence" value="ECO:0007669"/>
    <property type="project" value="UniProtKB-KW"/>
</dbReference>
<dbReference type="Proteomes" id="UP000030106">
    <property type="component" value="Unassembled WGS sequence"/>
</dbReference>
<keyword evidence="6 11" id="KW-0067">ATP-binding</keyword>
<dbReference type="InterPro" id="IPR001851">
    <property type="entry name" value="ABC_transp_permease"/>
</dbReference>
<dbReference type="GO" id="GO:0005304">
    <property type="term" value="F:L-valine transmembrane transporter activity"/>
    <property type="evidence" value="ECO:0007669"/>
    <property type="project" value="TreeGrafter"/>
</dbReference>
<evidence type="ECO:0000256" key="1">
    <source>
        <dbReference type="ARBA" id="ARBA00004651"/>
    </source>
</evidence>
<evidence type="ECO:0000256" key="7">
    <source>
        <dbReference type="ARBA" id="ARBA00022989"/>
    </source>
</evidence>
<evidence type="ECO:0000259" key="10">
    <source>
        <dbReference type="PROSITE" id="PS50893"/>
    </source>
</evidence>
<evidence type="ECO:0000313" key="12">
    <source>
        <dbReference type="Proteomes" id="UP000030106"/>
    </source>
</evidence>
<evidence type="ECO:0000256" key="9">
    <source>
        <dbReference type="SAM" id="Phobius"/>
    </source>
</evidence>
<evidence type="ECO:0000313" key="11">
    <source>
        <dbReference type="EMBL" id="KGQ02342.1"/>
    </source>
</evidence>
<evidence type="ECO:0000256" key="5">
    <source>
        <dbReference type="ARBA" id="ARBA00022741"/>
    </source>
</evidence>
<protein>
    <submittedName>
        <fullName evidence="11">High-affinity branched-chain amino acid transport ATP-binding protein BraF</fullName>
    </submittedName>
</protein>
<dbReference type="AlphaFoldDB" id="A0A0A2V7N7"/>
<dbReference type="InterPro" id="IPR043428">
    <property type="entry name" value="LivM-like"/>
</dbReference>
<feature type="transmembrane region" description="Helical" evidence="9">
    <location>
        <begin position="30"/>
        <end position="57"/>
    </location>
</feature>
<feature type="transmembrane region" description="Helical" evidence="9">
    <location>
        <begin position="145"/>
        <end position="165"/>
    </location>
</feature>
<evidence type="ECO:0000256" key="6">
    <source>
        <dbReference type="ARBA" id="ARBA00022840"/>
    </source>
</evidence>
<evidence type="ECO:0000256" key="8">
    <source>
        <dbReference type="ARBA" id="ARBA00023136"/>
    </source>
</evidence>
<feature type="transmembrane region" description="Helical" evidence="9">
    <location>
        <begin position="171"/>
        <end position="191"/>
    </location>
</feature>
<dbReference type="PROSITE" id="PS00211">
    <property type="entry name" value="ABC_TRANSPORTER_1"/>
    <property type="match status" value="1"/>
</dbReference>
<dbReference type="GO" id="GO:1903805">
    <property type="term" value="P:L-valine import across plasma membrane"/>
    <property type="evidence" value="ECO:0007669"/>
    <property type="project" value="TreeGrafter"/>
</dbReference>
<accession>A0A0A2V7N7</accession>
<dbReference type="InterPro" id="IPR017871">
    <property type="entry name" value="ABC_transporter-like_CS"/>
</dbReference>
<dbReference type="HOGENOM" id="CLU_006313_3_0_1"/>
<feature type="transmembrane region" description="Helical" evidence="9">
    <location>
        <begin position="69"/>
        <end position="96"/>
    </location>
</feature>
<organism evidence="11 12">
    <name type="scientific">Beauveria bassiana D1-5</name>
    <dbReference type="NCBI Taxonomy" id="1245745"/>
    <lineage>
        <taxon>Eukaryota</taxon>
        <taxon>Fungi</taxon>
        <taxon>Dikarya</taxon>
        <taxon>Ascomycota</taxon>
        <taxon>Pezizomycotina</taxon>
        <taxon>Sordariomycetes</taxon>
        <taxon>Hypocreomycetidae</taxon>
        <taxon>Hypocreales</taxon>
        <taxon>Cordycipitaceae</taxon>
        <taxon>Beauveria</taxon>
    </lineage>
</organism>
<dbReference type="CDD" id="cd06581">
    <property type="entry name" value="TM_PBP1_LivM_like"/>
    <property type="match status" value="1"/>
</dbReference>
<dbReference type="InterPro" id="IPR003439">
    <property type="entry name" value="ABC_transporter-like_ATP-bd"/>
</dbReference>
<feature type="transmembrane region" description="Helical" evidence="9">
    <location>
        <begin position="323"/>
        <end position="348"/>
    </location>
</feature>
<dbReference type="CDD" id="cd03219">
    <property type="entry name" value="ABC_Mj1267_LivG_branched"/>
    <property type="match status" value="1"/>
</dbReference>
<dbReference type="InterPro" id="IPR027417">
    <property type="entry name" value="P-loop_NTPase"/>
</dbReference>
<dbReference type="Pfam" id="PF02653">
    <property type="entry name" value="BPD_transp_2"/>
    <property type="match status" value="2"/>
</dbReference>
<dbReference type="GO" id="GO:0005886">
    <property type="term" value="C:plasma membrane"/>
    <property type="evidence" value="ECO:0007669"/>
    <property type="project" value="UniProtKB-SubCell"/>
</dbReference>
<keyword evidence="3" id="KW-1003">Cell membrane</keyword>
<feature type="transmembrane region" description="Helical" evidence="9">
    <location>
        <begin position="116"/>
        <end position="138"/>
    </location>
</feature>
<dbReference type="GO" id="GO:0016887">
    <property type="term" value="F:ATP hydrolysis activity"/>
    <property type="evidence" value="ECO:0007669"/>
    <property type="project" value="InterPro"/>
</dbReference>
<dbReference type="GO" id="GO:0015188">
    <property type="term" value="F:L-isoleucine transmembrane transporter activity"/>
    <property type="evidence" value="ECO:0007669"/>
    <property type="project" value="TreeGrafter"/>
</dbReference>